<dbReference type="SUPFAM" id="SSF51905">
    <property type="entry name" value="FAD/NAD(P)-binding domain"/>
    <property type="match status" value="2"/>
</dbReference>
<protein>
    <submittedName>
        <fullName evidence="2">FAD/NAD(P)-binding protein</fullName>
    </submittedName>
</protein>
<dbReference type="PANTHER" id="PTHR40254:SF1">
    <property type="entry name" value="BLR0577 PROTEIN"/>
    <property type="match status" value="1"/>
</dbReference>
<dbReference type="RefSeq" id="WP_341425519.1">
    <property type="nucleotide sequence ID" value="NZ_JBBUTG010000004.1"/>
</dbReference>
<dbReference type="InterPro" id="IPR038732">
    <property type="entry name" value="HpyO/CreE_NAD-binding"/>
</dbReference>
<organism evidence="2 3">
    <name type="scientific">Ideonella lacteola</name>
    <dbReference type="NCBI Taxonomy" id="2984193"/>
    <lineage>
        <taxon>Bacteria</taxon>
        <taxon>Pseudomonadati</taxon>
        <taxon>Pseudomonadota</taxon>
        <taxon>Betaproteobacteria</taxon>
        <taxon>Burkholderiales</taxon>
        <taxon>Sphaerotilaceae</taxon>
        <taxon>Ideonella</taxon>
    </lineage>
</organism>
<sequence length="493" mass="53494">MSVLRPADPASPPEYARGDHPSTCVAVVGLGFSGAATAMHLMRQLPAGARLWLIDPEPRRARGLAYGTRCASHWLNVPAGRLGWEPDREDGFIGWLQRRYGAYGAADFVPRMLLGDYLADSLAAAERAAEARGVQVQTLVDAVRGLAALPDGAHELQLASGCRLRADRVVLTTGHLAPEAPRLKDAPPWGSPGLIDTPGSDASLSALPEEGDVLLLGSGLSAIDMLTWLQDRGHVGGVTMLSRRGLLPQPHRSLEARPRPGLQAAQVLAGARGLAGMLRAVRGWAAQAQTEGHDWRDVMANLRSCTPDLWQRLSLRERRQFLRHLQPWWDTHRHRVAPGIHGRLQASLRAGQVELHAGRLQSVLRRDDGMLDVAWRPRGAVSGALVHRRVAAIVNCTGPSARIGHAVHTPPGSLWASLQAEGRLSIDELGLGLRVDGAYRLLDRAGRPQPGLYYVGPMLKAQHWEAIAIPELRVHAKAATEQVMRGLRLDLKV</sequence>
<dbReference type="EMBL" id="JBBUTG010000004">
    <property type="protein sequence ID" value="MEK8031158.1"/>
    <property type="molecule type" value="Genomic_DNA"/>
</dbReference>
<dbReference type="InterPro" id="IPR036188">
    <property type="entry name" value="FAD/NAD-bd_sf"/>
</dbReference>
<dbReference type="PANTHER" id="PTHR40254">
    <property type="entry name" value="BLR0577 PROTEIN"/>
    <property type="match status" value="1"/>
</dbReference>
<reference evidence="2 3" key="1">
    <citation type="submission" date="2024-04" db="EMBL/GenBank/DDBJ databases">
        <title>Novel species of the genus Ideonella isolated from streams.</title>
        <authorList>
            <person name="Lu H."/>
        </authorList>
    </citation>
    <scope>NUCLEOTIDE SEQUENCE [LARGE SCALE GENOMIC DNA]</scope>
    <source>
        <strain evidence="2 3">DXS29W</strain>
    </source>
</reference>
<keyword evidence="3" id="KW-1185">Reference proteome</keyword>
<gene>
    <name evidence="2" type="ORF">AACH06_10060</name>
</gene>
<comment type="caution">
    <text evidence="2">The sequence shown here is derived from an EMBL/GenBank/DDBJ whole genome shotgun (WGS) entry which is preliminary data.</text>
</comment>
<dbReference type="Pfam" id="PF13454">
    <property type="entry name" value="NAD_binding_9"/>
    <property type="match status" value="1"/>
</dbReference>
<evidence type="ECO:0000313" key="2">
    <source>
        <dbReference type="EMBL" id="MEK8031158.1"/>
    </source>
</evidence>
<feature type="domain" description="FAD-dependent urate hydroxylase HpyO/Asp monooxygenase CreE-like FAD/NAD(P)-binding" evidence="1">
    <location>
        <begin position="26"/>
        <end position="175"/>
    </location>
</feature>
<dbReference type="Proteomes" id="UP001371218">
    <property type="component" value="Unassembled WGS sequence"/>
</dbReference>
<accession>A0ABU9BNX5</accession>
<evidence type="ECO:0000259" key="1">
    <source>
        <dbReference type="Pfam" id="PF13454"/>
    </source>
</evidence>
<proteinExistence type="predicted"/>
<evidence type="ECO:0000313" key="3">
    <source>
        <dbReference type="Proteomes" id="UP001371218"/>
    </source>
</evidence>
<name>A0ABU9BNX5_9BURK</name>
<dbReference type="Gene3D" id="3.50.50.60">
    <property type="entry name" value="FAD/NAD(P)-binding domain"/>
    <property type="match status" value="1"/>
</dbReference>
<dbReference type="InterPro" id="IPR052189">
    <property type="entry name" value="L-asp_N-monooxygenase_NS-form"/>
</dbReference>